<dbReference type="Gene3D" id="3.10.10.10">
    <property type="entry name" value="HIV Type 1 Reverse Transcriptase, subunit A, domain 1"/>
    <property type="match status" value="1"/>
</dbReference>
<dbReference type="EMBL" id="QRBI01000097">
    <property type="protein sequence ID" value="RMC18201.1"/>
    <property type="molecule type" value="Genomic_DNA"/>
</dbReference>
<organism evidence="4 5">
    <name type="scientific">Hirundo rustica rustica</name>
    <dbReference type="NCBI Taxonomy" id="333673"/>
    <lineage>
        <taxon>Eukaryota</taxon>
        <taxon>Metazoa</taxon>
        <taxon>Chordata</taxon>
        <taxon>Craniata</taxon>
        <taxon>Vertebrata</taxon>
        <taxon>Euteleostomi</taxon>
        <taxon>Archelosauria</taxon>
        <taxon>Archosauria</taxon>
        <taxon>Dinosauria</taxon>
        <taxon>Saurischia</taxon>
        <taxon>Theropoda</taxon>
        <taxon>Coelurosauria</taxon>
        <taxon>Aves</taxon>
        <taxon>Neognathae</taxon>
        <taxon>Neoaves</taxon>
        <taxon>Telluraves</taxon>
        <taxon>Australaves</taxon>
        <taxon>Passeriformes</taxon>
        <taxon>Sylvioidea</taxon>
        <taxon>Hirundinidae</taxon>
        <taxon>Hirundo</taxon>
    </lineage>
</organism>
<keyword evidence="5" id="KW-1185">Reference proteome</keyword>
<dbReference type="SUPFAM" id="SSF56672">
    <property type="entry name" value="DNA/RNA polymerases"/>
    <property type="match status" value="1"/>
</dbReference>
<evidence type="ECO:0000256" key="2">
    <source>
        <dbReference type="ARBA" id="ARBA00012180"/>
    </source>
</evidence>
<protein>
    <recommendedName>
        <fullName evidence="2">ribonuclease H</fullName>
        <ecNumber evidence="2">3.1.26.4</ecNumber>
    </recommendedName>
</protein>
<dbReference type="Pfam" id="PF00078">
    <property type="entry name" value="RVT_1"/>
    <property type="match status" value="1"/>
</dbReference>
<comment type="caution">
    <text evidence="4">The sequence shown here is derived from an EMBL/GenBank/DDBJ whole genome shotgun (WGS) entry which is preliminary data.</text>
</comment>
<dbReference type="AlphaFoldDB" id="A0A3M0KZR6"/>
<comment type="similarity">
    <text evidence="1">Belongs to the beta type-B retroviral polymerase family. HERV class-II K(HML-2) pol subfamily.</text>
</comment>
<dbReference type="Gene3D" id="3.30.70.270">
    <property type="match status" value="1"/>
</dbReference>
<evidence type="ECO:0000313" key="4">
    <source>
        <dbReference type="EMBL" id="RMC18201.1"/>
    </source>
</evidence>
<reference evidence="4 5" key="1">
    <citation type="submission" date="2018-07" db="EMBL/GenBank/DDBJ databases">
        <title>A high quality draft genome assembly of the barn swallow (H. rustica rustica).</title>
        <authorList>
            <person name="Formenti G."/>
            <person name="Chiara M."/>
            <person name="Poveda L."/>
            <person name="Francoijs K.-J."/>
            <person name="Bonisoli-Alquati A."/>
            <person name="Canova L."/>
            <person name="Gianfranceschi L."/>
            <person name="Horner D.S."/>
            <person name="Saino N."/>
        </authorList>
    </citation>
    <scope>NUCLEOTIDE SEQUENCE [LARGE SCALE GENOMIC DNA]</scope>
    <source>
        <strain evidence="4">Chelidonia</strain>
        <tissue evidence="4">Blood</tissue>
    </source>
</reference>
<dbReference type="InterPro" id="IPR000477">
    <property type="entry name" value="RT_dom"/>
</dbReference>
<dbReference type="PANTHER" id="PTHR33332">
    <property type="entry name" value="REVERSE TRANSCRIPTASE DOMAIN-CONTAINING PROTEIN"/>
    <property type="match status" value="1"/>
</dbReference>
<name>A0A3M0KZR6_HIRRU</name>
<dbReference type="OrthoDB" id="416454at2759"/>
<gene>
    <name evidence="4" type="ORF">DUI87_05082</name>
</gene>
<proteinExistence type="inferred from homology"/>
<dbReference type="GO" id="GO:0004523">
    <property type="term" value="F:RNA-DNA hybrid ribonuclease activity"/>
    <property type="evidence" value="ECO:0007669"/>
    <property type="project" value="UniProtKB-EC"/>
</dbReference>
<dbReference type="InterPro" id="IPR043128">
    <property type="entry name" value="Rev_trsase/Diguanyl_cyclase"/>
</dbReference>
<feature type="domain" description="Reverse transcriptase" evidence="3">
    <location>
        <begin position="93"/>
        <end position="177"/>
    </location>
</feature>
<dbReference type="InterPro" id="IPR043502">
    <property type="entry name" value="DNA/RNA_pol_sf"/>
</dbReference>
<sequence>MKQLADELAKPLSLIYQKSWLTGEVPDDWKLANVMPVHKKDWKEDLGNYRPVNQTLMPRKVMEQIILSAFTWHLQDGQGIRPSQHGFRSGRILLENLAAHGLDRSTLFWVRNWLDGWAQRVVVNGAASSWQPVSSGVPQGSVMGPALFNIFTDNLDEGIESYISKFVGDIKLGAYVDLLESRTLQRDLERLDRWSESNKVHNEQTVSTYQPEEEIKSKSVRIVTDEDVARPSHPAEETEIITHSLSLGELRDLRREFTRQTNESILTWLLRIWDAAANDTILNGNDPSAVGLLRVEEQQVPIATATLHHRQYCTDRDSVITIHGMIPKLESQGVVSKARLPFNSPIWPVHKSSGEWRLILDYCAPNEVMPPLSPAVPDILELQYDLESKAAKWYVTIDIANTFSIPLEAECRTQFVFIWRGVKYTWNRLPQR</sequence>
<evidence type="ECO:0000313" key="5">
    <source>
        <dbReference type="Proteomes" id="UP000269221"/>
    </source>
</evidence>
<accession>A0A3M0KZR6</accession>
<evidence type="ECO:0000259" key="3">
    <source>
        <dbReference type="Pfam" id="PF00078"/>
    </source>
</evidence>
<dbReference type="Proteomes" id="UP000269221">
    <property type="component" value="Unassembled WGS sequence"/>
</dbReference>
<dbReference type="EC" id="3.1.26.4" evidence="2"/>
<evidence type="ECO:0000256" key="1">
    <source>
        <dbReference type="ARBA" id="ARBA00010879"/>
    </source>
</evidence>